<evidence type="ECO:0000313" key="12">
    <source>
        <dbReference type="Proteomes" id="UP001570511"/>
    </source>
</evidence>
<keyword evidence="7" id="KW-0472">Membrane</keyword>
<keyword evidence="6" id="KW-0902">Two-component regulatory system</keyword>
<feature type="domain" description="Histidine kinase" evidence="8">
    <location>
        <begin position="482"/>
        <end position="672"/>
    </location>
</feature>
<dbReference type="Proteomes" id="UP001570511">
    <property type="component" value="Unassembled WGS sequence"/>
</dbReference>
<evidence type="ECO:0000256" key="2">
    <source>
        <dbReference type="ARBA" id="ARBA00012438"/>
    </source>
</evidence>
<dbReference type="InterPro" id="IPR000014">
    <property type="entry name" value="PAS"/>
</dbReference>
<dbReference type="InterPro" id="IPR004358">
    <property type="entry name" value="Sig_transdc_His_kin-like_C"/>
</dbReference>
<dbReference type="Pfam" id="PF16927">
    <property type="entry name" value="HisKA_7TM"/>
    <property type="match status" value="1"/>
</dbReference>
<comment type="caution">
    <text evidence="11">The sequence shown here is derived from an EMBL/GenBank/DDBJ whole genome shotgun (WGS) entry which is preliminary data.</text>
</comment>
<dbReference type="Gene3D" id="1.10.287.130">
    <property type="match status" value="1"/>
</dbReference>
<dbReference type="SUPFAM" id="SSF47384">
    <property type="entry name" value="Homodimeric domain of signal transducing histidine kinase"/>
    <property type="match status" value="1"/>
</dbReference>
<dbReference type="EC" id="2.7.13.3" evidence="2"/>
<dbReference type="EMBL" id="JBGNYA010000001">
    <property type="protein sequence ID" value="MFA1609524.1"/>
    <property type="molecule type" value="Genomic_DNA"/>
</dbReference>
<feature type="transmembrane region" description="Helical" evidence="7">
    <location>
        <begin position="180"/>
        <end position="201"/>
    </location>
</feature>
<dbReference type="SMART" id="SM00387">
    <property type="entry name" value="HATPase_c"/>
    <property type="match status" value="1"/>
</dbReference>
<dbReference type="AlphaFoldDB" id="A0ABD5MA91"/>
<dbReference type="InterPro" id="IPR031621">
    <property type="entry name" value="HisKA_7TM"/>
</dbReference>
<dbReference type="PRINTS" id="PR00344">
    <property type="entry name" value="BCTRLSENSOR"/>
</dbReference>
<dbReference type="SUPFAM" id="SSF55785">
    <property type="entry name" value="PYP-like sensor domain (PAS domain)"/>
    <property type="match status" value="2"/>
</dbReference>
<name>A0ABD5MA91_9EURY</name>
<dbReference type="InterPro" id="IPR036097">
    <property type="entry name" value="HisK_dim/P_sf"/>
</dbReference>
<dbReference type="InterPro" id="IPR013655">
    <property type="entry name" value="PAS_fold_3"/>
</dbReference>
<dbReference type="NCBIfam" id="TIGR00229">
    <property type="entry name" value="sensory_box"/>
    <property type="match status" value="1"/>
</dbReference>
<keyword evidence="4" id="KW-0808">Transferase</keyword>
<keyword evidence="7" id="KW-0812">Transmembrane</keyword>
<dbReference type="CDD" id="cd00075">
    <property type="entry name" value="HATPase"/>
    <property type="match status" value="1"/>
</dbReference>
<evidence type="ECO:0000256" key="3">
    <source>
        <dbReference type="ARBA" id="ARBA00022553"/>
    </source>
</evidence>
<accession>A0ABD5MA91</accession>
<comment type="catalytic activity">
    <reaction evidence="1">
        <text>ATP + protein L-histidine = ADP + protein N-phospho-L-histidine.</text>
        <dbReference type="EC" id="2.7.13.3"/>
    </reaction>
</comment>
<reference evidence="11 12" key="1">
    <citation type="submission" date="2024-08" db="EMBL/GenBank/DDBJ databases">
        <title>Halobellus sp. MBLA0158 whole genome sequence.</title>
        <authorList>
            <person name="Hwang C.Y."/>
            <person name="Cho E.-S."/>
            <person name="Seo M.-J."/>
        </authorList>
    </citation>
    <scope>NUCLEOTIDE SEQUENCE [LARGE SCALE GENOMIC DNA]</scope>
    <source>
        <strain evidence="11 12">MBLA0158</strain>
    </source>
</reference>
<evidence type="ECO:0000256" key="1">
    <source>
        <dbReference type="ARBA" id="ARBA00000085"/>
    </source>
</evidence>
<dbReference type="PROSITE" id="PS50109">
    <property type="entry name" value="HIS_KIN"/>
    <property type="match status" value="1"/>
</dbReference>
<feature type="transmembrane region" description="Helical" evidence="7">
    <location>
        <begin position="38"/>
        <end position="65"/>
    </location>
</feature>
<dbReference type="PANTHER" id="PTHR43711:SF1">
    <property type="entry name" value="HISTIDINE KINASE 1"/>
    <property type="match status" value="1"/>
</dbReference>
<feature type="domain" description="PAS" evidence="9">
    <location>
        <begin position="346"/>
        <end position="416"/>
    </location>
</feature>
<dbReference type="CDD" id="cd00130">
    <property type="entry name" value="PAS"/>
    <property type="match status" value="1"/>
</dbReference>
<dbReference type="InterPro" id="IPR000700">
    <property type="entry name" value="PAS-assoc_C"/>
</dbReference>
<dbReference type="GO" id="GO:0000160">
    <property type="term" value="P:phosphorelay signal transduction system"/>
    <property type="evidence" value="ECO:0007669"/>
    <property type="project" value="UniProtKB-KW"/>
</dbReference>
<dbReference type="Gene3D" id="3.30.565.10">
    <property type="entry name" value="Histidine kinase-like ATPase, C-terminal domain"/>
    <property type="match status" value="1"/>
</dbReference>
<dbReference type="PANTHER" id="PTHR43711">
    <property type="entry name" value="TWO-COMPONENT HISTIDINE KINASE"/>
    <property type="match status" value="1"/>
</dbReference>
<keyword evidence="12" id="KW-1185">Reference proteome</keyword>
<dbReference type="Pfam" id="PF00512">
    <property type="entry name" value="HisKA"/>
    <property type="match status" value="1"/>
</dbReference>
<evidence type="ECO:0000313" key="11">
    <source>
        <dbReference type="EMBL" id="MFA1609524.1"/>
    </source>
</evidence>
<dbReference type="Gene3D" id="3.30.450.20">
    <property type="entry name" value="PAS domain"/>
    <property type="match status" value="2"/>
</dbReference>
<evidence type="ECO:0000256" key="7">
    <source>
        <dbReference type="SAM" id="Phobius"/>
    </source>
</evidence>
<dbReference type="SMART" id="SM00388">
    <property type="entry name" value="HisKA"/>
    <property type="match status" value="1"/>
</dbReference>
<dbReference type="SMART" id="SM00086">
    <property type="entry name" value="PAC"/>
    <property type="match status" value="1"/>
</dbReference>
<dbReference type="InterPro" id="IPR005467">
    <property type="entry name" value="His_kinase_dom"/>
</dbReference>
<dbReference type="CDD" id="cd00082">
    <property type="entry name" value="HisKA"/>
    <property type="match status" value="1"/>
</dbReference>
<evidence type="ECO:0000256" key="4">
    <source>
        <dbReference type="ARBA" id="ARBA00022679"/>
    </source>
</evidence>
<dbReference type="InterPro" id="IPR001610">
    <property type="entry name" value="PAC"/>
</dbReference>
<dbReference type="Pfam" id="PF08448">
    <property type="entry name" value="PAS_4"/>
    <property type="match status" value="1"/>
</dbReference>
<keyword evidence="7" id="KW-1133">Transmembrane helix</keyword>
<feature type="transmembrane region" description="Helical" evidence="7">
    <location>
        <begin position="6"/>
        <end position="26"/>
    </location>
</feature>
<dbReference type="Pfam" id="PF02518">
    <property type="entry name" value="HATPase_c"/>
    <property type="match status" value="1"/>
</dbReference>
<dbReference type="RefSeq" id="WP_372386563.1">
    <property type="nucleotide sequence ID" value="NZ_JBGNYA010000001.1"/>
</dbReference>
<dbReference type="InterPro" id="IPR003594">
    <property type="entry name" value="HATPase_dom"/>
</dbReference>
<feature type="transmembrane region" description="Helical" evidence="7">
    <location>
        <begin position="145"/>
        <end position="168"/>
    </location>
</feature>
<keyword evidence="3" id="KW-0597">Phosphoprotein</keyword>
<feature type="transmembrane region" description="Helical" evidence="7">
    <location>
        <begin position="207"/>
        <end position="226"/>
    </location>
</feature>
<evidence type="ECO:0000256" key="5">
    <source>
        <dbReference type="ARBA" id="ARBA00022777"/>
    </source>
</evidence>
<keyword evidence="5" id="KW-0418">Kinase</keyword>
<dbReference type="InterPro" id="IPR050736">
    <property type="entry name" value="Sensor_HK_Regulatory"/>
</dbReference>
<evidence type="ECO:0000259" key="10">
    <source>
        <dbReference type="PROSITE" id="PS50113"/>
    </source>
</evidence>
<dbReference type="InterPro" id="IPR036890">
    <property type="entry name" value="HATPase_C_sf"/>
</dbReference>
<dbReference type="GO" id="GO:0004673">
    <property type="term" value="F:protein histidine kinase activity"/>
    <property type="evidence" value="ECO:0007669"/>
    <property type="project" value="UniProtKB-EC"/>
</dbReference>
<protein>
    <recommendedName>
        <fullName evidence="2">histidine kinase</fullName>
        <ecNumber evidence="2">2.7.13.3</ecNumber>
    </recommendedName>
</protein>
<dbReference type="SUPFAM" id="SSF55874">
    <property type="entry name" value="ATPase domain of HSP90 chaperone/DNA topoisomerase II/histidine kinase"/>
    <property type="match status" value="1"/>
</dbReference>
<dbReference type="Pfam" id="PF08447">
    <property type="entry name" value="PAS_3"/>
    <property type="match status" value="1"/>
</dbReference>
<feature type="domain" description="PAC" evidence="10">
    <location>
        <begin position="420"/>
        <end position="471"/>
    </location>
</feature>
<organism evidence="11 12">
    <name type="scientific">Halobellus rubicundus</name>
    <dbReference type="NCBI Taxonomy" id="2996466"/>
    <lineage>
        <taxon>Archaea</taxon>
        <taxon>Methanobacteriati</taxon>
        <taxon>Methanobacteriota</taxon>
        <taxon>Stenosarchaea group</taxon>
        <taxon>Halobacteria</taxon>
        <taxon>Halobacteriales</taxon>
        <taxon>Haloferacaceae</taxon>
        <taxon>Halobellus</taxon>
    </lineage>
</organism>
<dbReference type="InterPro" id="IPR035965">
    <property type="entry name" value="PAS-like_dom_sf"/>
</dbReference>
<feature type="transmembrane region" description="Helical" evidence="7">
    <location>
        <begin position="71"/>
        <end position="90"/>
    </location>
</feature>
<dbReference type="InterPro" id="IPR013656">
    <property type="entry name" value="PAS_4"/>
</dbReference>
<evidence type="ECO:0000259" key="8">
    <source>
        <dbReference type="PROSITE" id="PS50109"/>
    </source>
</evidence>
<gene>
    <name evidence="11" type="ORF">OS889_00700</name>
</gene>
<evidence type="ECO:0000256" key="6">
    <source>
        <dbReference type="ARBA" id="ARBA00023012"/>
    </source>
</evidence>
<dbReference type="InterPro" id="IPR003661">
    <property type="entry name" value="HisK_dim/P_dom"/>
</dbReference>
<proteinExistence type="predicted"/>
<sequence length="693" mass="74639">MGPMIAHLALFGAGSVATAASLRWTLRNRGKRATTAFAAFLCAVLMWAGAQSAEVLGGATVAYYASFGVEFARGLMAACWFYFTMTYAGYESALESVPGRALVGAGTGFLLFATGVPPVATALTFETVHLVREPFVAVALRGSTPYHYAAQVVGYTLVGVGTVALAYRLVETEYTRPWQVAVFLSAVFLVIGFDIVANGLLVPVAGVDYAVVGTAAASVVFILALYRGDLFGHVPVARDHAVRHIDEGVVVVNPDGRIIDVNRAARSLLDSSVRVGADIETALPAAIGTHDLLTDQTPGRATVTLQGDESRRHYELTVSTLDPGEADAGVVVILRDVTEREEYERELEQYRAFVEQSSDLITLIDEEGRIRYTNPQVEATLGYSQAELQDVDCLGYIHPEDRERVQSAFESVLESPGATTRVDFRFRDADGEWVWLESRGTNRLDNPAIDGVVLNQRDVTAKKERAAELRRQNERLEQFASFVSHDLRNPLNVAQGRLRLAREEADSEHLASVARAHDRMAELIDETLALARAGTTVSDASAVELASLARTCWGTVATASAGLEADADAVVRADESRLRQLLENLFRNAIEHGGEDVTIRVGRLDDGAGFFVADDGPGIPEERREKVFESGYSTGDDGAGIGLAIVQTIAEAHGWEVAVATGEAGGARFEFSGVTLVEDGASRAEEPVASRRD</sequence>
<dbReference type="PROSITE" id="PS50112">
    <property type="entry name" value="PAS"/>
    <property type="match status" value="1"/>
</dbReference>
<dbReference type="PROSITE" id="PS50113">
    <property type="entry name" value="PAC"/>
    <property type="match status" value="1"/>
</dbReference>
<evidence type="ECO:0000259" key="9">
    <source>
        <dbReference type="PROSITE" id="PS50112"/>
    </source>
</evidence>
<dbReference type="SMART" id="SM00091">
    <property type="entry name" value="PAS"/>
    <property type="match status" value="2"/>
</dbReference>